<keyword evidence="1" id="KW-0472">Membrane</keyword>
<reference evidence="4" key="1">
    <citation type="submission" date="2020-02" db="EMBL/GenBank/DDBJ databases">
        <authorList>
            <person name="Meier V. D."/>
        </authorList>
    </citation>
    <scope>NUCLEOTIDE SEQUENCE</scope>
    <source>
        <strain evidence="4">AVDCRST_MAG62</strain>
    </source>
</reference>
<feature type="transmembrane region" description="Helical" evidence="1">
    <location>
        <begin position="151"/>
        <end position="168"/>
    </location>
</feature>
<accession>A0A6J4SWF1</accession>
<keyword evidence="1" id="KW-0812">Transmembrane</keyword>
<dbReference type="InterPro" id="IPR013424">
    <property type="entry name" value="Ice-binding_C"/>
</dbReference>
<sequence>MRAVTFLGAMSLAFAAAPANAAYVISINNVFAQGTLTTALADFSCGLSCPSSREFYTTSVNGVLSGEVTSLSGILTLTGQDRSRSAFTVVLDFSGGIFSSSSLTGFQSLNAPCTIFPCTFRDTTFDARSFAVTVRDTNTGASTVLAPVPEPATWAMMLVGFAAIGWSLRSARRAKPRLAGA</sequence>
<evidence type="ECO:0000259" key="3">
    <source>
        <dbReference type="Pfam" id="PF07589"/>
    </source>
</evidence>
<feature type="signal peptide" evidence="2">
    <location>
        <begin position="1"/>
        <end position="21"/>
    </location>
</feature>
<organism evidence="4">
    <name type="scientific">uncultured Sphingomonas sp</name>
    <dbReference type="NCBI Taxonomy" id="158754"/>
    <lineage>
        <taxon>Bacteria</taxon>
        <taxon>Pseudomonadati</taxon>
        <taxon>Pseudomonadota</taxon>
        <taxon>Alphaproteobacteria</taxon>
        <taxon>Sphingomonadales</taxon>
        <taxon>Sphingomonadaceae</taxon>
        <taxon>Sphingomonas</taxon>
        <taxon>environmental samples</taxon>
    </lineage>
</organism>
<dbReference type="AlphaFoldDB" id="A0A6J4SWF1"/>
<dbReference type="NCBIfam" id="NF035944">
    <property type="entry name" value="PEPxxWA-CTERM"/>
    <property type="match status" value="1"/>
</dbReference>
<dbReference type="NCBIfam" id="TIGR02595">
    <property type="entry name" value="PEP_CTERM"/>
    <property type="match status" value="1"/>
</dbReference>
<proteinExistence type="predicted"/>
<gene>
    <name evidence="4" type="ORF">AVDCRST_MAG62-304</name>
</gene>
<feature type="domain" description="Ice-binding protein C-terminal" evidence="3">
    <location>
        <begin position="147"/>
        <end position="173"/>
    </location>
</feature>
<keyword evidence="1" id="KW-1133">Transmembrane helix</keyword>
<dbReference type="Pfam" id="PF07589">
    <property type="entry name" value="PEP-CTERM"/>
    <property type="match status" value="1"/>
</dbReference>
<name>A0A6J4SWF1_9SPHN</name>
<feature type="chain" id="PRO_5026883368" description="Ice-binding protein C-terminal domain-containing protein" evidence="2">
    <location>
        <begin position="22"/>
        <end position="181"/>
    </location>
</feature>
<protein>
    <recommendedName>
        <fullName evidence="3">Ice-binding protein C-terminal domain-containing protein</fullName>
    </recommendedName>
</protein>
<evidence type="ECO:0000313" key="4">
    <source>
        <dbReference type="EMBL" id="CAA9507234.1"/>
    </source>
</evidence>
<evidence type="ECO:0000256" key="1">
    <source>
        <dbReference type="SAM" id="Phobius"/>
    </source>
</evidence>
<keyword evidence="2" id="KW-0732">Signal</keyword>
<evidence type="ECO:0000256" key="2">
    <source>
        <dbReference type="SAM" id="SignalP"/>
    </source>
</evidence>
<dbReference type="EMBL" id="CADCWB010000040">
    <property type="protein sequence ID" value="CAA9507234.1"/>
    <property type="molecule type" value="Genomic_DNA"/>
</dbReference>